<proteinExistence type="predicted"/>
<dbReference type="OrthoDB" id="1122635at2"/>
<sequence precursor="true">MKPIYLTVLAVLLSIALHAQKDEMRYIFSNKDYRISGFGAPIVQFSTYDGDFAVFSGGGGAAIFNNTFFIGGYGMGMASEHQFPQIYDQHGNKINVKYNVEFGSGGLWMGYIFMPNNPVHFGISSKFGLGTISLYDSDFEYDENDRHNDFIGVIAPQAEVEMNLTRWFKISFGAGYRFVTGVGTETYIADDQGGTKRYFEDDAFNAPFGSITFSFGGFGEKKD</sequence>
<dbReference type="RefSeq" id="WP_057953878.1">
    <property type="nucleotide sequence ID" value="NZ_CP013118.1"/>
</dbReference>
<protein>
    <recommendedName>
        <fullName evidence="4">Outer membrane protein beta-barrel domain-containing protein</fullName>
    </recommendedName>
</protein>
<reference evidence="2 3" key="1">
    <citation type="submission" date="2015-11" db="EMBL/GenBank/DDBJ databases">
        <title>Description and complete genome sequence of a novel strain predominating in hypersaline microbial mats and representing a new family of the Bacteriodetes phylum.</title>
        <authorList>
            <person name="Spring S."/>
            <person name="Bunk B."/>
            <person name="Sproer C."/>
            <person name="Klenk H.-P."/>
        </authorList>
    </citation>
    <scope>NUCLEOTIDE SEQUENCE [LARGE SCALE GENOMIC DNA]</scope>
    <source>
        <strain evidence="2 3">L21-Spi-D4</strain>
    </source>
</reference>
<dbReference type="EMBL" id="CP013118">
    <property type="protein sequence ID" value="ALO16513.1"/>
    <property type="molecule type" value="Genomic_DNA"/>
</dbReference>
<organism evidence="2 3">
    <name type="scientific">Salinivirga cyanobacteriivorans</name>
    <dbReference type="NCBI Taxonomy" id="1307839"/>
    <lineage>
        <taxon>Bacteria</taxon>
        <taxon>Pseudomonadati</taxon>
        <taxon>Bacteroidota</taxon>
        <taxon>Bacteroidia</taxon>
        <taxon>Bacteroidales</taxon>
        <taxon>Salinivirgaceae</taxon>
        <taxon>Salinivirga</taxon>
    </lineage>
</organism>
<evidence type="ECO:0000313" key="3">
    <source>
        <dbReference type="Proteomes" id="UP000064893"/>
    </source>
</evidence>
<accession>A0A0S2I2H4</accession>
<dbReference type="AlphaFoldDB" id="A0A0S2I2H4"/>
<dbReference type="KEGG" id="blq:L21SP5_02893"/>
<evidence type="ECO:0000256" key="1">
    <source>
        <dbReference type="SAM" id="SignalP"/>
    </source>
</evidence>
<evidence type="ECO:0008006" key="4">
    <source>
        <dbReference type="Google" id="ProtNLM"/>
    </source>
</evidence>
<feature type="chain" id="PRO_5006599565" description="Outer membrane protein beta-barrel domain-containing protein" evidence="1">
    <location>
        <begin position="22"/>
        <end position="223"/>
    </location>
</feature>
<feature type="signal peptide" evidence="1">
    <location>
        <begin position="1"/>
        <end position="21"/>
    </location>
</feature>
<dbReference type="STRING" id="1307839.L21SP5_02893"/>
<keyword evidence="3" id="KW-1185">Reference proteome</keyword>
<dbReference type="Proteomes" id="UP000064893">
    <property type="component" value="Chromosome"/>
</dbReference>
<evidence type="ECO:0000313" key="2">
    <source>
        <dbReference type="EMBL" id="ALO16513.1"/>
    </source>
</evidence>
<gene>
    <name evidence="2" type="ORF">L21SP5_02893</name>
</gene>
<keyword evidence="1" id="KW-0732">Signal</keyword>
<name>A0A0S2I2H4_9BACT</name>